<reference evidence="1 2" key="1">
    <citation type="submission" date="2020-08" db="EMBL/GenBank/DDBJ databases">
        <title>Genome public.</title>
        <authorList>
            <person name="Liu C."/>
            <person name="Sun Q."/>
        </authorList>
    </citation>
    <scope>NUCLEOTIDE SEQUENCE [LARGE SCALE GENOMIC DNA]</scope>
    <source>
        <strain evidence="1 2">BX1</strain>
    </source>
</reference>
<comment type="caution">
    <text evidence="1">The sequence shown here is derived from an EMBL/GenBank/DDBJ whole genome shotgun (WGS) entry which is preliminary data.</text>
</comment>
<gene>
    <name evidence="1" type="ORF">H8717_15295</name>
</gene>
<protein>
    <recommendedName>
        <fullName evidence="3">Capsid protein</fullName>
    </recommendedName>
</protein>
<dbReference type="Proteomes" id="UP000658131">
    <property type="component" value="Unassembled WGS sequence"/>
</dbReference>
<organism evidence="1 2">
    <name type="scientific">Yanshouia hominis</name>
    <dbReference type="NCBI Taxonomy" id="2763673"/>
    <lineage>
        <taxon>Bacteria</taxon>
        <taxon>Bacillati</taxon>
        <taxon>Bacillota</taxon>
        <taxon>Clostridia</taxon>
        <taxon>Eubacteriales</taxon>
        <taxon>Oscillospiraceae</taxon>
        <taxon>Yanshouia</taxon>
    </lineage>
</organism>
<proteinExistence type="predicted"/>
<dbReference type="EMBL" id="JACRTB010000048">
    <property type="protein sequence ID" value="MBC8577758.1"/>
    <property type="molecule type" value="Genomic_DNA"/>
</dbReference>
<sequence length="188" mass="20317">MMANSAGAALNRQINQIIIPTIDKYRIGVMVTKAGTKLEQTITENNAYHSFLDASTSLVDKLIPIEGRSAFVTPDFYKKIKKDGNFTGRGDAANDLARKGVVGEIDGTPIILVPTAYFPKGVNFIIVHNSAMVSPVKLSEYKTHDDPPGLNGWLVEGRVYYDAFVLTNKASGILVSVDPTASTSPVTE</sequence>
<evidence type="ECO:0008006" key="3">
    <source>
        <dbReference type="Google" id="ProtNLM"/>
    </source>
</evidence>
<keyword evidence="2" id="KW-1185">Reference proteome</keyword>
<accession>A0ABR7NMZ0</accession>
<name>A0ABR7NMZ0_9FIRM</name>
<evidence type="ECO:0000313" key="1">
    <source>
        <dbReference type="EMBL" id="MBC8577758.1"/>
    </source>
</evidence>
<dbReference type="RefSeq" id="WP_262401113.1">
    <property type="nucleotide sequence ID" value="NZ_JACRTB010000048.1"/>
</dbReference>
<evidence type="ECO:0000313" key="2">
    <source>
        <dbReference type="Proteomes" id="UP000658131"/>
    </source>
</evidence>